<dbReference type="Proteomes" id="UP001500618">
    <property type="component" value="Unassembled WGS sequence"/>
</dbReference>
<name>A0ABN2HHR1_9ACTN</name>
<evidence type="ECO:0000313" key="2">
    <source>
        <dbReference type="Proteomes" id="UP001500618"/>
    </source>
</evidence>
<proteinExistence type="predicted"/>
<reference evidence="1 2" key="1">
    <citation type="journal article" date="2019" name="Int. J. Syst. Evol. Microbiol.">
        <title>The Global Catalogue of Microorganisms (GCM) 10K type strain sequencing project: providing services to taxonomists for standard genome sequencing and annotation.</title>
        <authorList>
            <consortium name="The Broad Institute Genomics Platform"/>
            <consortium name="The Broad Institute Genome Sequencing Center for Infectious Disease"/>
            <person name="Wu L."/>
            <person name="Ma J."/>
        </authorList>
    </citation>
    <scope>NUCLEOTIDE SEQUENCE [LARGE SCALE GENOMIC DNA]</scope>
    <source>
        <strain evidence="1 2">JCM 14718</strain>
    </source>
</reference>
<keyword evidence="2" id="KW-1185">Reference proteome</keyword>
<comment type="caution">
    <text evidence="1">The sequence shown here is derived from an EMBL/GenBank/DDBJ whole genome shotgun (WGS) entry which is preliminary data.</text>
</comment>
<sequence length="121" mass="12891">MGTTVSRRTQWRGLHNRIPIVQWVGCPSDGASRKNGVDGWDGVWVRGERTSVTFAGGKTGGRAVLTVSEWVLGGGMSDCDVVADSGAAIRGTRLLAVKVDPISPNKNSGMCLTGFWPTSWD</sequence>
<protein>
    <submittedName>
        <fullName evidence="1">Uncharacterized protein</fullName>
    </submittedName>
</protein>
<accession>A0ABN2HHR1</accession>
<organism evidence="1 2">
    <name type="scientific">Fodinicola feengrottensis</name>
    <dbReference type="NCBI Taxonomy" id="435914"/>
    <lineage>
        <taxon>Bacteria</taxon>
        <taxon>Bacillati</taxon>
        <taxon>Actinomycetota</taxon>
        <taxon>Actinomycetes</taxon>
        <taxon>Mycobacteriales</taxon>
        <taxon>Fodinicola</taxon>
    </lineage>
</organism>
<gene>
    <name evidence="1" type="ORF">GCM10009765_42040</name>
</gene>
<dbReference type="EMBL" id="BAAANY010000015">
    <property type="protein sequence ID" value="GAA1688157.1"/>
    <property type="molecule type" value="Genomic_DNA"/>
</dbReference>
<evidence type="ECO:0000313" key="1">
    <source>
        <dbReference type="EMBL" id="GAA1688157.1"/>
    </source>
</evidence>